<name>A0A4U2PPR9_9BACL</name>
<protein>
    <submittedName>
        <fullName evidence="1">Uncharacterized protein</fullName>
    </submittedName>
</protein>
<organism evidence="1 2">
    <name type="scientific">Paenibacillus terrae</name>
    <dbReference type="NCBI Taxonomy" id="159743"/>
    <lineage>
        <taxon>Bacteria</taxon>
        <taxon>Bacillati</taxon>
        <taxon>Bacillota</taxon>
        <taxon>Bacilli</taxon>
        <taxon>Bacillales</taxon>
        <taxon>Paenibacillaceae</taxon>
        <taxon>Paenibacillus</taxon>
    </lineage>
</organism>
<evidence type="ECO:0000313" key="2">
    <source>
        <dbReference type="Proteomes" id="UP000308114"/>
    </source>
</evidence>
<reference evidence="1 2" key="1">
    <citation type="submission" date="2018-01" db="EMBL/GenBank/DDBJ databases">
        <title>Bacillales members from the olive rhizosphere are effective biological control agents against Verticillium dahliae.</title>
        <authorList>
            <person name="Gomez-Lama C."/>
            <person name="Legarda G."/>
            <person name="Ruano-Rosa D."/>
            <person name="Pizarro-Tobias P."/>
            <person name="Valverde-Corredor A."/>
            <person name="Niqui J.L."/>
            <person name="Trivino J.C."/>
            <person name="Roca A."/>
            <person name="Mercado-Blanco J."/>
        </authorList>
    </citation>
    <scope>NUCLEOTIDE SEQUENCE [LARGE SCALE GENOMIC DNA]</scope>
    <source>
        <strain evidence="1 2">PIC167</strain>
    </source>
</reference>
<dbReference type="AlphaFoldDB" id="A0A4U2PPR9"/>
<comment type="caution">
    <text evidence="1">The sequence shown here is derived from an EMBL/GenBank/DDBJ whole genome shotgun (WGS) entry which is preliminary data.</text>
</comment>
<evidence type="ECO:0000313" key="1">
    <source>
        <dbReference type="EMBL" id="TKH41532.1"/>
    </source>
</evidence>
<dbReference type="RefSeq" id="WP_137063207.1">
    <property type="nucleotide sequence ID" value="NZ_PNXQ01000016.1"/>
</dbReference>
<dbReference type="Proteomes" id="UP000308114">
    <property type="component" value="Unassembled WGS sequence"/>
</dbReference>
<dbReference type="EMBL" id="PNXQ01000016">
    <property type="protein sequence ID" value="TKH41532.1"/>
    <property type="molecule type" value="Genomic_DNA"/>
</dbReference>
<sequence length="88" mass="10108">MSLNFWGTFTKCLNSGRPTWNWPAVIKLLMLRSFSLATPDPYTKIEEHKGYSILQYGMEDGYRVDFGTKRSIELPTVDAAKQMIDNTN</sequence>
<proteinExistence type="predicted"/>
<accession>A0A4U2PPR9</accession>
<gene>
    <name evidence="1" type="ORF">C1I60_19525</name>
</gene>